<evidence type="ECO:0000256" key="1">
    <source>
        <dbReference type="SAM" id="SignalP"/>
    </source>
</evidence>
<dbReference type="EMBL" id="JBHLWI010000004">
    <property type="protein sequence ID" value="MFC0261525.1"/>
    <property type="molecule type" value="Genomic_DNA"/>
</dbReference>
<sequence>MMKNIKFILLAMVFVSFLSCKSEEAEDSLPMKVAKAYGFDNFDKLTSIAYTWNVQVNPEIVRSRDWKWNIKERTVLFADADTSFTYSLDLPKEELPKIDGGFINDKYWLMFPFQLVWDTGYTYVVMEDATAPISGDKCTQLTIIYNDADGYTPGDAYDLYLDEKFMIKEWVFRRGNGVEGRPITWENEKEFKGVKFATEHKNDEGVTFIWFTGIEVQ</sequence>
<name>A0ABV6FQD5_9BACT</name>
<protein>
    <submittedName>
        <fullName evidence="2">Uncharacterized protein</fullName>
    </submittedName>
</protein>
<gene>
    <name evidence="2" type="ORF">ACFFIP_02440</name>
</gene>
<evidence type="ECO:0000313" key="3">
    <source>
        <dbReference type="Proteomes" id="UP001589797"/>
    </source>
</evidence>
<comment type="caution">
    <text evidence="2">The sequence shown here is derived from an EMBL/GenBank/DDBJ whole genome shotgun (WGS) entry which is preliminary data.</text>
</comment>
<organism evidence="2 3">
    <name type="scientific">Fontibacter flavus</name>
    <dbReference type="NCBI Taxonomy" id="654838"/>
    <lineage>
        <taxon>Bacteria</taxon>
        <taxon>Pseudomonadati</taxon>
        <taxon>Bacteroidota</taxon>
        <taxon>Cytophagia</taxon>
        <taxon>Cytophagales</taxon>
        <taxon>Cyclobacteriaceae</taxon>
        <taxon>Fontibacter</taxon>
    </lineage>
</organism>
<dbReference type="RefSeq" id="WP_382385970.1">
    <property type="nucleotide sequence ID" value="NZ_JBHLWI010000004.1"/>
</dbReference>
<accession>A0ABV6FQD5</accession>
<evidence type="ECO:0000313" key="2">
    <source>
        <dbReference type="EMBL" id="MFC0261525.1"/>
    </source>
</evidence>
<reference evidence="2 3" key="1">
    <citation type="submission" date="2024-09" db="EMBL/GenBank/DDBJ databases">
        <authorList>
            <person name="Sun Q."/>
            <person name="Mori K."/>
        </authorList>
    </citation>
    <scope>NUCLEOTIDE SEQUENCE [LARGE SCALE GENOMIC DNA]</scope>
    <source>
        <strain evidence="2 3">CCM 7650</strain>
    </source>
</reference>
<keyword evidence="3" id="KW-1185">Reference proteome</keyword>
<proteinExistence type="predicted"/>
<dbReference type="PROSITE" id="PS51257">
    <property type="entry name" value="PROKAR_LIPOPROTEIN"/>
    <property type="match status" value="1"/>
</dbReference>
<feature type="chain" id="PRO_5046790778" evidence="1">
    <location>
        <begin position="26"/>
        <end position="217"/>
    </location>
</feature>
<feature type="signal peptide" evidence="1">
    <location>
        <begin position="1"/>
        <end position="25"/>
    </location>
</feature>
<keyword evidence="1" id="KW-0732">Signal</keyword>
<dbReference type="Proteomes" id="UP001589797">
    <property type="component" value="Unassembled WGS sequence"/>
</dbReference>